<accession>A0A9P4VKP9</accession>
<gene>
    <name evidence="1" type="ORF">M501DRAFT_1059993</name>
</gene>
<organism evidence="1 2">
    <name type="scientific">Patellaria atrata CBS 101060</name>
    <dbReference type="NCBI Taxonomy" id="1346257"/>
    <lineage>
        <taxon>Eukaryota</taxon>
        <taxon>Fungi</taxon>
        <taxon>Dikarya</taxon>
        <taxon>Ascomycota</taxon>
        <taxon>Pezizomycotina</taxon>
        <taxon>Dothideomycetes</taxon>
        <taxon>Dothideomycetes incertae sedis</taxon>
        <taxon>Patellariales</taxon>
        <taxon>Patellariaceae</taxon>
        <taxon>Patellaria</taxon>
    </lineage>
</organism>
<dbReference type="EMBL" id="MU006103">
    <property type="protein sequence ID" value="KAF2836606.1"/>
    <property type="molecule type" value="Genomic_DNA"/>
</dbReference>
<dbReference type="InterPro" id="IPR029032">
    <property type="entry name" value="AhpD-like"/>
</dbReference>
<protein>
    <recommendedName>
        <fullName evidence="3">Carboxymuconolactone decarboxylase-like domain-containing protein</fullName>
    </recommendedName>
</protein>
<comment type="caution">
    <text evidence="1">The sequence shown here is derived from an EMBL/GenBank/DDBJ whole genome shotgun (WGS) entry which is preliminary data.</text>
</comment>
<reference evidence="1" key="1">
    <citation type="journal article" date="2020" name="Stud. Mycol.">
        <title>101 Dothideomycetes genomes: a test case for predicting lifestyles and emergence of pathogens.</title>
        <authorList>
            <person name="Haridas S."/>
            <person name="Albert R."/>
            <person name="Binder M."/>
            <person name="Bloem J."/>
            <person name="Labutti K."/>
            <person name="Salamov A."/>
            <person name="Andreopoulos B."/>
            <person name="Baker S."/>
            <person name="Barry K."/>
            <person name="Bills G."/>
            <person name="Bluhm B."/>
            <person name="Cannon C."/>
            <person name="Castanera R."/>
            <person name="Culley D."/>
            <person name="Daum C."/>
            <person name="Ezra D."/>
            <person name="Gonzalez J."/>
            <person name="Henrissat B."/>
            <person name="Kuo A."/>
            <person name="Liang C."/>
            <person name="Lipzen A."/>
            <person name="Lutzoni F."/>
            <person name="Magnuson J."/>
            <person name="Mondo S."/>
            <person name="Nolan M."/>
            <person name="Ohm R."/>
            <person name="Pangilinan J."/>
            <person name="Park H.-J."/>
            <person name="Ramirez L."/>
            <person name="Alfaro M."/>
            <person name="Sun H."/>
            <person name="Tritt A."/>
            <person name="Yoshinaga Y."/>
            <person name="Zwiers L.-H."/>
            <person name="Turgeon B."/>
            <person name="Goodwin S."/>
            <person name="Spatafora J."/>
            <person name="Crous P."/>
            <person name="Grigoriev I."/>
        </authorList>
    </citation>
    <scope>NUCLEOTIDE SEQUENCE</scope>
    <source>
        <strain evidence="1">CBS 101060</strain>
    </source>
</reference>
<dbReference type="OrthoDB" id="2567457at2759"/>
<evidence type="ECO:0008006" key="3">
    <source>
        <dbReference type="Google" id="ProtNLM"/>
    </source>
</evidence>
<proteinExistence type="predicted"/>
<dbReference type="PANTHER" id="PTHR34846:SF5">
    <property type="entry name" value="CARBOXYMUCONOLACTONE DECARBOXYLASE-LIKE DOMAIN-CONTAINING PROTEIN"/>
    <property type="match status" value="1"/>
</dbReference>
<dbReference type="PANTHER" id="PTHR34846">
    <property type="entry name" value="4-CARBOXYMUCONOLACTONE DECARBOXYLASE FAMILY PROTEIN (AFU_ORTHOLOGUE AFUA_6G11590)"/>
    <property type="match status" value="1"/>
</dbReference>
<dbReference type="Gene3D" id="1.20.1290.10">
    <property type="entry name" value="AhpD-like"/>
    <property type="match status" value="1"/>
</dbReference>
<evidence type="ECO:0000313" key="1">
    <source>
        <dbReference type="EMBL" id="KAF2836606.1"/>
    </source>
</evidence>
<name>A0A9P4VKP9_9PEZI</name>
<sequence length="224" mass="24807">MSTVANPKNPPVFVGIAAPPPAGKQAIACLDPNNCPATHEACGKVLNFFPFRRNIFELLARSSGSFPHLMRTLGSIFNGAERTIPLLDWQLIVLRVAGSLDAAYEFDVNEPVARVYEMGDDKIQALKDGLNTEDILKMGIWSERQQCIITLVDESLATYTNKESTIEWAKKLMTEDEVVECFIVLGLYAMIARITRGLRVQIDPEIPGLDGFIRKGVTKNARDP</sequence>
<dbReference type="SUPFAM" id="SSF69118">
    <property type="entry name" value="AhpD-like"/>
    <property type="match status" value="1"/>
</dbReference>
<keyword evidence="2" id="KW-1185">Reference proteome</keyword>
<evidence type="ECO:0000313" key="2">
    <source>
        <dbReference type="Proteomes" id="UP000799429"/>
    </source>
</evidence>
<dbReference type="Proteomes" id="UP000799429">
    <property type="component" value="Unassembled WGS sequence"/>
</dbReference>
<dbReference type="AlphaFoldDB" id="A0A9P4VKP9"/>